<reference evidence="1 2" key="2">
    <citation type="journal article" date="2023" name="Mol. Biol. Evol.">
        <title>Genomics of Secondarily Temperate Adaptation in the Only Non-Antarctic Icefish.</title>
        <authorList>
            <person name="Rivera-Colon A.G."/>
            <person name="Rayamajhi N."/>
            <person name="Minhas B.F."/>
            <person name="Madrigal G."/>
            <person name="Bilyk K.T."/>
            <person name="Yoon V."/>
            <person name="Hune M."/>
            <person name="Gregory S."/>
            <person name="Cheng C.H.C."/>
            <person name="Catchen J.M."/>
        </authorList>
    </citation>
    <scope>NUCLEOTIDE SEQUENCE [LARGE SCALE GENOMIC DNA]</scope>
    <source>
        <strain evidence="1">JMC-PN-2008</strain>
    </source>
</reference>
<reference evidence="1 2" key="1">
    <citation type="journal article" date="2023" name="Genes (Basel)">
        <title>Chromosome-Level Genome Assembly and Circadian Gene Repertoire of the Patagonia Blennie Eleginops maclovinus-The Closest Ancestral Proxy of Antarctic Cryonotothenioids.</title>
        <authorList>
            <person name="Cheng C.C."/>
            <person name="Rivera-Colon A.G."/>
            <person name="Minhas B.F."/>
            <person name="Wilson L."/>
            <person name="Rayamajhi N."/>
            <person name="Vargas-Chacoff L."/>
            <person name="Catchen J.M."/>
        </authorList>
    </citation>
    <scope>NUCLEOTIDE SEQUENCE [LARGE SCALE GENOMIC DNA]</scope>
    <source>
        <strain evidence="1">JMC-PN-2008</strain>
    </source>
</reference>
<gene>
    <name evidence="1" type="ORF">PBY51_016499</name>
</gene>
<comment type="caution">
    <text evidence="1">The sequence shown here is derived from an EMBL/GenBank/DDBJ whole genome shotgun (WGS) entry which is preliminary data.</text>
</comment>
<accession>A0AAN7XND9</accession>
<dbReference type="AlphaFoldDB" id="A0AAN7XND9"/>
<organism evidence="1 2">
    <name type="scientific">Eleginops maclovinus</name>
    <name type="common">Patagonian blennie</name>
    <name type="synonym">Eleginus maclovinus</name>
    <dbReference type="NCBI Taxonomy" id="56733"/>
    <lineage>
        <taxon>Eukaryota</taxon>
        <taxon>Metazoa</taxon>
        <taxon>Chordata</taxon>
        <taxon>Craniata</taxon>
        <taxon>Vertebrata</taxon>
        <taxon>Euteleostomi</taxon>
        <taxon>Actinopterygii</taxon>
        <taxon>Neopterygii</taxon>
        <taxon>Teleostei</taxon>
        <taxon>Neoteleostei</taxon>
        <taxon>Acanthomorphata</taxon>
        <taxon>Eupercaria</taxon>
        <taxon>Perciformes</taxon>
        <taxon>Notothenioidei</taxon>
        <taxon>Eleginopidae</taxon>
        <taxon>Eleginops</taxon>
    </lineage>
</organism>
<proteinExistence type="predicted"/>
<name>A0AAN7XND9_ELEMC</name>
<protein>
    <submittedName>
        <fullName evidence="1">Uncharacterized protein</fullName>
    </submittedName>
</protein>
<dbReference type="EMBL" id="JAUZQC010000010">
    <property type="protein sequence ID" value="KAK5865325.1"/>
    <property type="molecule type" value="Genomic_DNA"/>
</dbReference>
<evidence type="ECO:0000313" key="2">
    <source>
        <dbReference type="Proteomes" id="UP001346869"/>
    </source>
</evidence>
<keyword evidence="2" id="KW-1185">Reference proteome</keyword>
<dbReference type="Proteomes" id="UP001346869">
    <property type="component" value="Unassembled WGS sequence"/>
</dbReference>
<evidence type="ECO:0000313" key="1">
    <source>
        <dbReference type="EMBL" id="KAK5865325.1"/>
    </source>
</evidence>
<sequence>MQSCRLTMQSCRVAMQSCRLTMQSCRLREKKRKRQECAQAKATEGNFLWVCCLNPEKFRDSWQSVEDLQPLSSVESPQKACQPNPR</sequence>